<dbReference type="InterPro" id="IPR051925">
    <property type="entry name" value="RNA-binding_domain"/>
</dbReference>
<dbReference type="RefSeq" id="WP_116651655.1">
    <property type="nucleotide sequence ID" value="NZ_QUZK01000048.1"/>
</dbReference>
<reference evidence="4 5" key="1">
    <citation type="submission" date="2018-08" db="EMBL/GenBank/DDBJ databases">
        <title>Wenzhouxiangella salilacus sp. nov., a novel bacterium isolated from a saline lake in Xinjiang Province, China.</title>
        <authorList>
            <person name="Han S."/>
        </authorList>
    </citation>
    <scope>NUCLEOTIDE SEQUENCE [LARGE SCALE GENOMIC DNA]</scope>
    <source>
        <strain evidence="4 5">XDB06</strain>
    </source>
</reference>
<dbReference type="PROSITE" id="PS51295">
    <property type="entry name" value="CRM"/>
    <property type="match status" value="1"/>
</dbReference>
<dbReference type="EMBL" id="QUZK01000048">
    <property type="protein sequence ID" value="RFF29289.1"/>
    <property type="molecule type" value="Genomic_DNA"/>
</dbReference>
<dbReference type="SMART" id="SM01103">
    <property type="entry name" value="CRS1_YhbY"/>
    <property type="match status" value="1"/>
</dbReference>
<dbReference type="InterPro" id="IPR001890">
    <property type="entry name" value="RNA-binding_CRM"/>
</dbReference>
<dbReference type="AlphaFoldDB" id="A0A3E1K5K2"/>
<name>A0A3E1K5K2_9GAMM</name>
<dbReference type="OrthoDB" id="9797519at2"/>
<dbReference type="SUPFAM" id="SSF75471">
    <property type="entry name" value="YhbY-like"/>
    <property type="match status" value="1"/>
</dbReference>
<proteinExistence type="predicted"/>
<evidence type="ECO:0000313" key="4">
    <source>
        <dbReference type="EMBL" id="RFF29289.1"/>
    </source>
</evidence>
<evidence type="ECO:0000256" key="1">
    <source>
        <dbReference type="ARBA" id="ARBA00022884"/>
    </source>
</evidence>
<keyword evidence="5" id="KW-1185">Reference proteome</keyword>
<dbReference type="PANTHER" id="PTHR40065:SF3">
    <property type="entry name" value="RNA-BINDING PROTEIN YHBY"/>
    <property type="match status" value="1"/>
</dbReference>
<evidence type="ECO:0000313" key="5">
    <source>
        <dbReference type="Proteomes" id="UP000260351"/>
    </source>
</evidence>
<dbReference type="Proteomes" id="UP000260351">
    <property type="component" value="Unassembled WGS sequence"/>
</dbReference>
<sequence>MPLTNSQKKHLRGLSHDLHPVVMVADKGLSENVLAEVEQALEHHELIKIKLRGDREQRDAWIEQLASTTGAELVHRIGQVVCLYRRHPEKPKIELPRR</sequence>
<comment type="caution">
    <text evidence="4">The sequence shown here is derived from an EMBL/GenBank/DDBJ whole genome shotgun (WGS) entry which is preliminary data.</text>
</comment>
<dbReference type="InterPro" id="IPR017924">
    <property type="entry name" value="RNA-binding_YhbY"/>
</dbReference>
<dbReference type="NCBIfam" id="TIGR00253">
    <property type="entry name" value="RNA_bind_YhbY"/>
    <property type="match status" value="1"/>
</dbReference>
<accession>A0A3E1K5K2</accession>
<dbReference type="PANTHER" id="PTHR40065">
    <property type="entry name" value="RNA-BINDING PROTEIN YHBY"/>
    <property type="match status" value="1"/>
</dbReference>
<protein>
    <submittedName>
        <fullName evidence="4">Ribosome assembly RNA-binding protein YhbY</fullName>
    </submittedName>
</protein>
<feature type="domain" description="CRM" evidence="3">
    <location>
        <begin position="1"/>
        <end position="96"/>
    </location>
</feature>
<dbReference type="InterPro" id="IPR035920">
    <property type="entry name" value="YhbY-like_sf"/>
</dbReference>
<dbReference type="Pfam" id="PF01985">
    <property type="entry name" value="CRS1_YhbY"/>
    <property type="match status" value="1"/>
</dbReference>
<dbReference type="Gene3D" id="3.30.110.60">
    <property type="entry name" value="YhbY-like"/>
    <property type="match status" value="1"/>
</dbReference>
<evidence type="ECO:0000256" key="2">
    <source>
        <dbReference type="PROSITE-ProRule" id="PRU00626"/>
    </source>
</evidence>
<dbReference type="GO" id="GO:0003723">
    <property type="term" value="F:RNA binding"/>
    <property type="evidence" value="ECO:0007669"/>
    <property type="project" value="UniProtKB-UniRule"/>
</dbReference>
<gene>
    <name evidence="4" type="primary">yhbY</name>
    <name evidence="4" type="ORF">DZC52_13350</name>
</gene>
<evidence type="ECO:0000259" key="3">
    <source>
        <dbReference type="PROSITE" id="PS51295"/>
    </source>
</evidence>
<organism evidence="4 5">
    <name type="scientific">Wenzhouxiangella sediminis</name>
    <dbReference type="NCBI Taxonomy" id="1792836"/>
    <lineage>
        <taxon>Bacteria</taxon>
        <taxon>Pseudomonadati</taxon>
        <taxon>Pseudomonadota</taxon>
        <taxon>Gammaproteobacteria</taxon>
        <taxon>Chromatiales</taxon>
        <taxon>Wenzhouxiangellaceae</taxon>
        <taxon>Wenzhouxiangella</taxon>
    </lineage>
</organism>
<keyword evidence="1 2" id="KW-0694">RNA-binding</keyword>